<protein>
    <submittedName>
        <fullName evidence="2">ATP-binding protein</fullName>
    </submittedName>
</protein>
<dbReference type="RefSeq" id="WP_344426981.1">
    <property type="nucleotide sequence ID" value="NZ_BAAANN010000029.1"/>
</dbReference>
<dbReference type="Gene3D" id="3.40.50.300">
    <property type="entry name" value="P-loop containing nucleotide triphosphate hydrolases"/>
    <property type="match status" value="1"/>
</dbReference>
<feature type="domain" description="Sigma-54 factor interaction" evidence="1">
    <location>
        <begin position="171"/>
        <end position="229"/>
    </location>
</feature>
<name>A0ABN2S090_9PSEU</name>
<dbReference type="EMBL" id="BAAANN010000029">
    <property type="protein sequence ID" value="GAA1978095.1"/>
    <property type="molecule type" value="Genomic_DNA"/>
</dbReference>
<proteinExistence type="predicted"/>
<reference evidence="2 3" key="1">
    <citation type="journal article" date="2019" name="Int. J. Syst. Evol. Microbiol.">
        <title>The Global Catalogue of Microorganisms (GCM) 10K type strain sequencing project: providing services to taxonomists for standard genome sequencing and annotation.</title>
        <authorList>
            <consortium name="The Broad Institute Genomics Platform"/>
            <consortium name="The Broad Institute Genome Sequencing Center for Infectious Disease"/>
            <person name="Wu L."/>
            <person name="Ma J."/>
        </authorList>
    </citation>
    <scope>NUCLEOTIDE SEQUENCE [LARGE SCALE GENOMIC DNA]</scope>
    <source>
        <strain evidence="2 3">JCM 14545</strain>
    </source>
</reference>
<gene>
    <name evidence="2" type="ORF">GCM10009754_62510</name>
</gene>
<evidence type="ECO:0000259" key="1">
    <source>
        <dbReference type="Pfam" id="PF00158"/>
    </source>
</evidence>
<keyword evidence="2" id="KW-0547">Nucleotide-binding</keyword>
<evidence type="ECO:0000313" key="3">
    <source>
        <dbReference type="Proteomes" id="UP001501116"/>
    </source>
</evidence>
<evidence type="ECO:0000313" key="2">
    <source>
        <dbReference type="EMBL" id="GAA1978095.1"/>
    </source>
</evidence>
<dbReference type="Proteomes" id="UP001501116">
    <property type="component" value="Unassembled WGS sequence"/>
</dbReference>
<dbReference type="PANTHER" id="PTHR30267:SF2">
    <property type="entry name" value="PROTEIN PRKA"/>
    <property type="match status" value="1"/>
</dbReference>
<dbReference type="PANTHER" id="PTHR30267">
    <property type="entry name" value="PROTEIN KINASE PRKA"/>
    <property type="match status" value="1"/>
</dbReference>
<accession>A0ABN2S090</accession>
<dbReference type="GO" id="GO:0005524">
    <property type="term" value="F:ATP binding"/>
    <property type="evidence" value="ECO:0007669"/>
    <property type="project" value="UniProtKB-KW"/>
</dbReference>
<keyword evidence="3" id="KW-1185">Reference proteome</keyword>
<keyword evidence="2" id="KW-0067">ATP-binding</keyword>
<sequence length="465" mass="50373">MNSVPAHLPRTLGELRAADYRPRGVKQEIHENLLAALRAGRDPWPGIVGFSRTVVPQLERALLAGHDVVLLGERGQGKTRLLRTLAGLLDEWTPVIDGSELAEHPLAPITPASLRRVAELGDALPVGWAHRSERYTEKLATPDTSVGDLIGDVDPVKVAEGRSLGDPETIHFGLVPRAHRGIVAINELPDLAERIQVALLNVMEERDIQVRGYTLRLPLDVLMVATANPEDYTNRGRIITPLKDRFGAEIRTHYPLDVAAEVDVVRQESDLVAEVGEPLLEVLARFVRNLRGAAVIDQRSGVSARFAVAAAETVAAAALRRSALTGEEPAVARPVDLDAVPSVLRGKLEFEPGEEGRETEHLVHLLRRAIAETARDRFAGLDLRPLVEAVADGHLVATGERVPGKELLESLPELPVLHEVAQRAGVSSDEPAGRIAAAVELALESLYLARQLAKDTDDATTVYGP</sequence>
<organism evidence="2 3">
    <name type="scientific">Amycolatopsis minnesotensis</name>
    <dbReference type="NCBI Taxonomy" id="337894"/>
    <lineage>
        <taxon>Bacteria</taxon>
        <taxon>Bacillati</taxon>
        <taxon>Actinomycetota</taxon>
        <taxon>Actinomycetes</taxon>
        <taxon>Pseudonocardiales</taxon>
        <taxon>Pseudonocardiaceae</taxon>
        <taxon>Amycolatopsis</taxon>
    </lineage>
</organism>
<dbReference type="InterPro" id="IPR027417">
    <property type="entry name" value="P-loop_NTPase"/>
</dbReference>
<dbReference type="SUPFAM" id="SSF52540">
    <property type="entry name" value="P-loop containing nucleoside triphosphate hydrolases"/>
    <property type="match status" value="1"/>
</dbReference>
<dbReference type="Pfam" id="PF00158">
    <property type="entry name" value="Sigma54_activat"/>
    <property type="match status" value="1"/>
</dbReference>
<comment type="caution">
    <text evidence="2">The sequence shown here is derived from an EMBL/GenBank/DDBJ whole genome shotgun (WGS) entry which is preliminary data.</text>
</comment>
<dbReference type="InterPro" id="IPR002078">
    <property type="entry name" value="Sigma_54_int"/>
</dbReference>